<evidence type="ECO:0000256" key="1">
    <source>
        <dbReference type="SAM" id="MobiDB-lite"/>
    </source>
</evidence>
<name>A0ABM1V6V9_SOLPN</name>
<evidence type="ECO:0000313" key="2">
    <source>
        <dbReference type="Proteomes" id="UP000694930"/>
    </source>
</evidence>
<organism evidence="2 3">
    <name type="scientific">Solanum pennellii</name>
    <name type="common">Tomato</name>
    <name type="synonym">Lycopersicon pennellii</name>
    <dbReference type="NCBI Taxonomy" id="28526"/>
    <lineage>
        <taxon>Eukaryota</taxon>
        <taxon>Viridiplantae</taxon>
        <taxon>Streptophyta</taxon>
        <taxon>Embryophyta</taxon>
        <taxon>Tracheophyta</taxon>
        <taxon>Spermatophyta</taxon>
        <taxon>Magnoliopsida</taxon>
        <taxon>eudicotyledons</taxon>
        <taxon>Gunneridae</taxon>
        <taxon>Pentapetalae</taxon>
        <taxon>asterids</taxon>
        <taxon>lamiids</taxon>
        <taxon>Solanales</taxon>
        <taxon>Solanaceae</taxon>
        <taxon>Solanoideae</taxon>
        <taxon>Solaneae</taxon>
        <taxon>Solanum</taxon>
        <taxon>Solanum subgen. Lycopersicon</taxon>
    </lineage>
</organism>
<keyword evidence="2" id="KW-1185">Reference proteome</keyword>
<accession>A0ABM1V6V9</accession>
<dbReference type="RefSeq" id="XP_027771477.1">
    <property type="nucleotide sequence ID" value="XM_027915676.1"/>
</dbReference>
<feature type="compositionally biased region" description="Basic and acidic residues" evidence="1">
    <location>
        <begin position="110"/>
        <end position="131"/>
    </location>
</feature>
<sequence length="185" mass="20575">MQKSIAESEDQIEKRIAKEITRQILAVHQRLDAFELRVLARPAPTIDLTTLQAAVASLRADVDAILDAWVPKTEATHAESADDMVFAALFQTTAAPPPPPREHAKRHRTREGDEACARKRERTEFEVARRSSLMDEEAQRMRDHELAAMASSSRIFDVERSTTEGVDIAEDTNDGVPTTEGVGSR</sequence>
<evidence type="ECO:0000313" key="3">
    <source>
        <dbReference type="RefSeq" id="XP_027771477.1"/>
    </source>
</evidence>
<feature type="region of interest" description="Disordered" evidence="1">
    <location>
        <begin position="93"/>
        <end position="131"/>
    </location>
</feature>
<dbReference type="Proteomes" id="UP000694930">
    <property type="component" value="Chromosome 3"/>
</dbReference>
<reference evidence="3" key="2">
    <citation type="submission" date="2025-08" db="UniProtKB">
        <authorList>
            <consortium name="RefSeq"/>
        </authorList>
    </citation>
    <scope>IDENTIFICATION</scope>
</reference>
<dbReference type="GeneID" id="114076530"/>
<reference evidence="2" key="1">
    <citation type="journal article" date="2014" name="Nat. Genet.">
        <title>The genome of the stress-tolerant wild tomato species Solanum pennellii.</title>
        <authorList>
            <person name="Bolger A."/>
            <person name="Scossa F."/>
            <person name="Bolger M.E."/>
            <person name="Lanz C."/>
            <person name="Maumus F."/>
            <person name="Tohge T."/>
            <person name="Quesneville H."/>
            <person name="Alseekh S."/>
            <person name="Sorensen I."/>
            <person name="Lichtenstein G."/>
            <person name="Fich E.A."/>
            <person name="Conte M."/>
            <person name="Keller H."/>
            <person name="Schneeberger K."/>
            <person name="Schwacke R."/>
            <person name="Ofner I."/>
            <person name="Vrebalov J."/>
            <person name="Xu Y."/>
            <person name="Osorio S."/>
            <person name="Aflitos S.A."/>
            <person name="Schijlen E."/>
            <person name="Jimenez-Gomez J.M."/>
            <person name="Ryngajllo M."/>
            <person name="Kimura S."/>
            <person name="Kumar R."/>
            <person name="Koenig D."/>
            <person name="Headland L.R."/>
            <person name="Maloof J.N."/>
            <person name="Sinha N."/>
            <person name="van Ham R.C."/>
            <person name="Lankhorst R.K."/>
            <person name="Mao L."/>
            <person name="Vogel A."/>
            <person name="Arsova B."/>
            <person name="Panstruga R."/>
            <person name="Fei Z."/>
            <person name="Rose J.K."/>
            <person name="Zamir D."/>
            <person name="Carrari F."/>
            <person name="Giovannoni J.J."/>
            <person name="Weigel D."/>
            <person name="Usadel B."/>
            <person name="Fernie A.R."/>
        </authorList>
    </citation>
    <scope>NUCLEOTIDE SEQUENCE [LARGE SCALE GENOMIC DNA]</scope>
    <source>
        <strain evidence="2">cv. LA0716</strain>
    </source>
</reference>
<feature type="region of interest" description="Disordered" evidence="1">
    <location>
        <begin position="163"/>
        <end position="185"/>
    </location>
</feature>
<gene>
    <name evidence="3" type="primary">LOC114076530</name>
</gene>
<protein>
    <submittedName>
        <fullName evidence="3">Uncharacterized protein LOC114076530</fullName>
    </submittedName>
</protein>
<proteinExistence type="predicted"/>